<dbReference type="Proteomes" id="UP000004995">
    <property type="component" value="Unassembled WGS sequence"/>
</dbReference>
<accession>K3Z1H7</accession>
<name>K3Z1H7_SETIT</name>
<dbReference type="Gramene" id="KQL30092">
    <property type="protein sequence ID" value="KQL30092"/>
    <property type="gene ID" value="SETIT_020395mg"/>
</dbReference>
<keyword evidence="2" id="KW-1185">Reference proteome</keyword>
<dbReference type="EnsemblPlants" id="KQL30092">
    <property type="protein sequence ID" value="KQL30092"/>
    <property type="gene ID" value="SETIT_020395mg"/>
</dbReference>
<dbReference type="EMBL" id="AGNK02000394">
    <property type="status" value="NOT_ANNOTATED_CDS"/>
    <property type="molecule type" value="Genomic_DNA"/>
</dbReference>
<dbReference type="AlphaFoldDB" id="K3Z1H7"/>
<dbReference type="HOGENOM" id="CLU_2871863_0_0_1"/>
<reference evidence="2" key="1">
    <citation type="journal article" date="2012" name="Nat. Biotechnol.">
        <title>Reference genome sequence of the model plant Setaria.</title>
        <authorList>
            <person name="Bennetzen J.L."/>
            <person name="Schmutz J."/>
            <person name="Wang H."/>
            <person name="Percifield R."/>
            <person name="Hawkins J."/>
            <person name="Pontaroli A.C."/>
            <person name="Estep M."/>
            <person name="Feng L."/>
            <person name="Vaughn J.N."/>
            <person name="Grimwood J."/>
            <person name="Jenkins J."/>
            <person name="Barry K."/>
            <person name="Lindquist E."/>
            <person name="Hellsten U."/>
            <person name="Deshpande S."/>
            <person name="Wang X."/>
            <person name="Wu X."/>
            <person name="Mitros T."/>
            <person name="Triplett J."/>
            <person name="Yang X."/>
            <person name="Ye C.Y."/>
            <person name="Mauro-Herrera M."/>
            <person name="Wang L."/>
            <person name="Li P."/>
            <person name="Sharma M."/>
            <person name="Sharma R."/>
            <person name="Ronald P.C."/>
            <person name="Panaud O."/>
            <person name="Kellogg E.A."/>
            <person name="Brutnell T.P."/>
            <person name="Doust A.N."/>
            <person name="Tuskan G.A."/>
            <person name="Rokhsar D."/>
            <person name="Devos K.M."/>
        </authorList>
    </citation>
    <scope>NUCLEOTIDE SEQUENCE [LARGE SCALE GENOMIC DNA]</scope>
    <source>
        <strain evidence="2">cv. Yugu1</strain>
    </source>
</reference>
<organism evidence="1 2">
    <name type="scientific">Setaria italica</name>
    <name type="common">Foxtail millet</name>
    <name type="synonym">Panicum italicum</name>
    <dbReference type="NCBI Taxonomy" id="4555"/>
    <lineage>
        <taxon>Eukaryota</taxon>
        <taxon>Viridiplantae</taxon>
        <taxon>Streptophyta</taxon>
        <taxon>Embryophyta</taxon>
        <taxon>Tracheophyta</taxon>
        <taxon>Spermatophyta</taxon>
        <taxon>Magnoliopsida</taxon>
        <taxon>Liliopsida</taxon>
        <taxon>Poales</taxon>
        <taxon>Poaceae</taxon>
        <taxon>PACMAD clade</taxon>
        <taxon>Panicoideae</taxon>
        <taxon>Panicodae</taxon>
        <taxon>Paniceae</taxon>
        <taxon>Cenchrinae</taxon>
        <taxon>Setaria</taxon>
    </lineage>
</organism>
<evidence type="ECO:0000313" key="1">
    <source>
        <dbReference type="EnsemblPlants" id="KQL30092"/>
    </source>
</evidence>
<dbReference type="InParanoid" id="K3Z1H7"/>
<sequence length="64" mass="7188">MQPFSAIILRVSIACRRNPFWHKEVITVLNVISSGEQLLCIILTMSCSASSQRSTLHKPFNTVL</sequence>
<proteinExistence type="predicted"/>
<protein>
    <submittedName>
        <fullName evidence="1">Uncharacterized protein</fullName>
    </submittedName>
</protein>
<evidence type="ECO:0000313" key="2">
    <source>
        <dbReference type="Proteomes" id="UP000004995"/>
    </source>
</evidence>
<reference evidence="1" key="2">
    <citation type="submission" date="2018-08" db="UniProtKB">
        <authorList>
            <consortium name="EnsemblPlants"/>
        </authorList>
    </citation>
    <scope>IDENTIFICATION</scope>
    <source>
        <strain evidence="1">Yugu1</strain>
    </source>
</reference>